<evidence type="ECO:0000313" key="8">
    <source>
        <dbReference type="Proteomes" id="UP001596472"/>
    </source>
</evidence>
<comment type="similarity">
    <text evidence="1">Belongs to the sigma-70 factor family. ECF subfamily.</text>
</comment>
<evidence type="ECO:0000259" key="5">
    <source>
        <dbReference type="Pfam" id="PF04542"/>
    </source>
</evidence>
<dbReference type="SUPFAM" id="SSF88659">
    <property type="entry name" value="Sigma3 and sigma4 domains of RNA polymerase sigma factors"/>
    <property type="match status" value="1"/>
</dbReference>
<feature type="domain" description="RNA polymerase sigma factor 70 region 4 type 2" evidence="6">
    <location>
        <begin position="114"/>
        <end position="163"/>
    </location>
</feature>
<gene>
    <name evidence="7" type="ORF">ACFQY0_17100</name>
</gene>
<dbReference type="InterPro" id="IPR013325">
    <property type="entry name" value="RNA_pol_sigma_r2"/>
</dbReference>
<dbReference type="SUPFAM" id="SSF88946">
    <property type="entry name" value="Sigma2 domain of RNA polymerase sigma factors"/>
    <property type="match status" value="1"/>
</dbReference>
<reference evidence="8" key="1">
    <citation type="journal article" date="2019" name="Int. J. Syst. Evol. Microbiol.">
        <title>The Global Catalogue of Microorganisms (GCM) 10K type strain sequencing project: providing services to taxonomists for standard genome sequencing and annotation.</title>
        <authorList>
            <consortium name="The Broad Institute Genomics Platform"/>
            <consortium name="The Broad Institute Genome Sequencing Center for Infectious Disease"/>
            <person name="Wu L."/>
            <person name="Ma J."/>
        </authorList>
    </citation>
    <scope>NUCLEOTIDE SEQUENCE [LARGE SCALE GENOMIC DNA]</scope>
    <source>
        <strain evidence="8">CGMCC 4.1467</strain>
    </source>
</reference>
<evidence type="ECO:0000313" key="7">
    <source>
        <dbReference type="EMBL" id="MFC7338917.1"/>
    </source>
</evidence>
<evidence type="ECO:0000259" key="6">
    <source>
        <dbReference type="Pfam" id="PF08281"/>
    </source>
</evidence>
<feature type="domain" description="RNA polymerase sigma-70 region 2" evidence="5">
    <location>
        <begin position="18"/>
        <end position="80"/>
    </location>
</feature>
<keyword evidence="2" id="KW-0805">Transcription regulation</keyword>
<comment type="caution">
    <text evidence="7">The sequence shown here is derived from an EMBL/GenBank/DDBJ whole genome shotgun (WGS) entry which is preliminary data.</text>
</comment>
<dbReference type="InterPro" id="IPR013324">
    <property type="entry name" value="RNA_pol_sigma_r3/r4-like"/>
</dbReference>
<dbReference type="RefSeq" id="WP_379714895.1">
    <property type="nucleotide sequence ID" value="NZ_JBHTBS010000011.1"/>
</dbReference>
<name>A0ABW2L930_9BACT</name>
<dbReference type="NCBIfam" id="TIGR02937">
    <property type="entry name" value="sigma70-ECF"/>
    <property type="match status" value="1"/>
</dbReference>
<protein>
    <submittedName>
        <fullName evidence="7">Sigma-70 family RNA polymerase sigma factor</fullName>
    </submittedName>
</protein>
<evidence type="ECO:0000256" key="2">
    <source>
        <dbReference type="ARBA" id="ARBA00023015"/>
    </source>
</evidence>
<dbReference type="PANTHER" id="PTHR43133">
    <property type="entry name" value="RNA POLYMERASE ECF-TYPE SIGMA FACTO"/>
    <property type="match status" value="1"/>
</dbReference>
<evidence type="ECO:0000256" key="1">
    <source>
        <dbReference type="ARBA" id="ARBA00010641"/>
    </source>
</evidence>
<dbReference type="InterPro" id="IPR014284">
    <property type="entry name" value="RNA_pol_sigma-70_dom"/>
</dbReference>
<organism evidence="7 8">
    <name type="scientific">Haloferula chungangensis</name>
    <dbReference type="NCBI Taxonomy" id="1048331"/>
    <lineage>
        <taxon>Bacteria</taxon>
        <taxon>Pseudomonadati</taxon>
        <taxon>Verrucomicrobiota</taxon>
        <taxon>Verrucomicrobiia</taxon>
        <taxon>Verrucomicrobiales</taxon>
        <taxon>Verrucomicrobiaceae</taxon>
        <taxon>Haloferula</taxon>
    </lineage>
</organism>
<dbReference type="InterPro" id="IPR039425">
    <property type="entry name" value="RNA_pol_sigma-70-like"/>
</dbReference>
<evidence type="ECO:0000256" key="4">
    <source>
        <dbReference type="ARBA" id="ARBA00023163"/>
    </source>
</evidence>
<dbReference type="Gene3D" id="1.10.10.10">
    <property type="entry name" value="Winged helix-like DNA-binding domain superfamily/Winged helix DNA-binding domain"/>
    <property type="match status" value="1"/>
</dbReference>
<sequence length="188" mass="21671">MPHSASAINLERLSSHELRNSILRFVQSRVRDPHLAEDLTQEILLRGLSKLSGLRDQKRLEAWLFQIARNTISDHFRKSKATEISIEKMPENCDPNEAITEEEVLLRENIAAYIRGVVEALPEIYRNALCYTEYEGHTQVELAKKEGISLSGAKSRVQRARQEVRTAVEQCCHVETDRYGQIVEMKRR</sequence>
<dbReference type="PANTHER" id="PTHR43133:SF62">
    <property type="entry name" value="RNA POLYMERASE SIGMA FACTOR SIGZ"/>
    <property type="match status" value="1"/>
</dbReference>
<keyword evidence="4" id="KW-0804">Transcription</keyword>
<keyword evidence="8" id="KW-1185">Reference proteome</keyword>
<proteinExistence type="inferred from homology"/>
<dbReference type="Proteomes" id="UP001596472">
    <property type="component" value="Unassembled WGS sequence"/>
</dbReference>
<evidence type="ECO:0000256" key="3">
    <source>
        <dbReference type="ARBA" id="ARBA00023082"/>
    </source>
</evidence>
<dbReference type="Pfam" id="PF08281">
    <property type="entry name" value="Sigma70_r4_2"/>
    <property type="match status" value="1"/>
</dbReference>
<dbReference type="InterPro" id="IPR036388">
    <property type="entry name" value="WH-like_DNA-bd_sf"/>
</dbReference>
<dbReference type="Gene3D" id="1.10.1740.10">
    <property type="match status" value="1"/>
</dbReference>
<dbReference type="InterPro" id="IPR013249">
    <property type="entry name" value="RNA_pol_sigma70_r4_t2"/>
</dbReference>
<dbReference type="EMBL" id="JBHTBS010000011">
    <property type="protein sequence ID" value="MFC7338917.1"/>
    <property type="molecule type" value="Genomic_DNA"/>
</dbReference>
<dbReference type="InterPro" id="IPR007627">
    <property type="entry name" value="RNA_pol_sigma70_r2"/>
</dbReference>
<accession>A0ABW2L930</accession>
<keyword evidence="3" id="KW-0731">Sigma factor</keyword>
<dbReference type="Pfam" id="PF04542">
    <property type="entry name" value="Sigma70_r2"/>
    <property type="match status" value="1"/>
</dbReference>